<dbReference type="SUPFAM" id="SSF55729">
    <property type="entry name" value="Acyl-CoA N-acyltransferases (Nat)"/>
    <property type="match status" value="1"/>
</dbReference>
<evidence type="ECO:0000313" key="2">
    <source>
        <dbReference type="EMBL" id="TNY33427.1"/>
    </source>
</evidence>
<evidence type="ECO:0000259" key="1">
    <source>
        <dbReference type="Pfam" id="PF13302"/>
    </source>
</evidence>
<dbReference type="Pfam" id="PF13302">
    <property type="entry name" value="Acetyltransf_3"/>
    <property type="match status" value="1"/>
</dbReference>
<name>A0A5C5GH69_9RHOB</name>
<dbReference type="InterPro" id="IPR000182">
    <property type="entry name" value="GNAT_dom"/>
</dbReference>
<keyword evidence="3" id="KW-1185">Reference proteome</keyword>
<organism evidence="2 3">
    <name type="scientific">Pelagovum pacificum</name>
    <dbReference type="NCBI Taxonomy" id="2588711"/>
    <lineage>
        <taxon>Bacteria</taxon>
        <taxon>Pseudomonadati</taxon>
        <taxon>Pseudomonadota</taxon>
        <taxon>Alphaproteobacteria</taxon>
        <taxon>Rhodobacterales</taxon>
        <taxon>Paracoccaceae</taxon>
        <taxon>Pelagovum</taxon>
    </lineage>
</organism>
<gene>
    <name evidence="2" type="ORF">FHY64_09180</name>
</gene>
<sequence>MKQEAISLPGALLPLGELVLPLATRKMRYVRPSSAHATAHAAFYRSDRARAQGWTEETGATDHSFRAMAAQRATRGFGPFVAELRETGEPVGIFGPWQPDGQPEPEIKWIVWDAAHEGRSLAFEGAVVTLSFAYWVYGWRTAVSYIAPGNDRSIRLAKRLGALRDGSWNDDAGRTLEIWRHPAPEDTE</sequence>
<protein>
    <submittedName>
        <fullName evidence="2">GNAT family N-acetyltransferase</fullName>
    </submittedName>
</protein>
<comment type="caution">
    <text evidence="2">The sequence shown here is derived from an EMBL/GenBank/DDBJ whole genome shotgun (WGS) entry which is preliminary data.</text>
</comment>
<accession>A0A5C5GH69</accession>
<dbReference type="AlphaFoldDB" id="A0A5C5GH69"/>
<evidence type="ECO:0000313" key="3">
    <source>
        <dbReference type="Proteomes" id="UP000314011"/>
    </source>
</evidence>
<dbReference type="OrthoDB" id="7849713at2"/>
<dbReference type="Gene3D" id="3.40.630.30">
    <property type="match status" value="1"/>
</dbReference>
<dbReference type="EMBL" id="VFFF01000001">
    <property type="protein sequence ID" value="TNY33427.1"/>
    <property type="molecule type" value="Genomic_DNA"/>
</dbReference>
<dbReference type="InterPro" id="IPR016181">
    <property type="entry name" value="Acyl_CoA_acyltransferase"/>
</dbReference>
<proteinExistence type="predicted"/>
<reference evidence="2 3" key="1">
    <citation type="submission" date="2019-06" db="EMBL/GenBank/DDBJ databases">
        <title>Genome of new Rhodobacteraceae sp. SM1903.</title>
        <authorList>
            <person name="Ren X."/>
        </authorList>
    </citation>
    <scope>NUCLEOTIDE SEQUENCE [LARGE SCALE GENOMIC DNA]</scope>
    <source>
        <strain evidence="2 3">SM1903</strain>
    </source>
</reference>
<dbReference type="GO" id="GO:0016747">
    <property type="term" value="F:acyltransferase activity, transferring groups other than amino-acyl groups"/>
    <property type="evidence" value="ECO:0007669"/>
    <property type="project" value="InterPro"/>
</dbReference>
<keyword evidence="2" id="KW-0808">Transferase</keyword>
<dbReference type="RefSeq" id="WP_140194112.1">
    <property type="nucleotide sequence ID" value="NZ_CP065915.1"/>
</dbReference>
<dbReference type="Proteomes" id="UP000314011">
    <property type="component" value="Unassembled WGS sequence"/>
</dbReference>
<feature type="domain" description="N-acetyltransferase" evidence="1">
    <location>
        <begin position="32"/>
        <end position="162"/>
    </location>
</feature>